<reference evidence="5" key="2">
    <citation type="submission" date="2025-09" db="UniProtKB">
        <authorList>
            <consortium name="Ensembl"/>
        </authorList>
    </citation>
    <scope>IDENTIFICATION</scope>
</reference>
<evidence type="ECO:0000256" key="2">
    <source>
        <dbReference type="ARBA" id="ARBA00022912"/>
    </source>
</evidence>
<proteinExistence type="predicted"/>
<keyword evidence="6" id="KW-1185">Reference proteome</keyword>
<organism evidence="5 6">
    <name type="scientific">Cyprinus carpio</name>
    <name type="common">Common carp</name>
    <dbReference type="NCBI Taxonomy" id="7962"/>
    <lineage>
        <taxon>Eukaryota</taxon>
        <taxon>Metazoa</taxon>
        <taxon>Chordata</taxon>
        <taxon>Craniata</taxon>
        <taxon>Vertebrata</taxon>
        <taxon>Euteleostomi</taxon>
        <taxon>Actinopterygii</taxon>
        <taxon>Neopterygii</taxon>
        <taxon>Teleostei</taxon>
        <taxon>Ostariophysi</taxon>
        <taxon>Cypriniformes</taxon>
        <taxon>Cyprinidae</taxon>
        <taxon>Cyprininae</taxon>
        <taxon>Cyprinus</taxon>
    </lineage>
</organism>
<dbReference type="Pfam" id="PF00102">
    <property type="entry name" value="Y_phosphatase"/>
    <property type="match status" value="2"/>
</dbReference>
<feature type="domain" description="Tyrosine specific protein phosphatases" evidence="4">
    <location>
        <begin position="217"/>
        <end position="291"/>
    </location>
</feature>
<sequence length="599" mass="68274">MRVKNVREFNVPSLSYRRCFQTAQFYVEDNISGRAISEIQGCTVDIGITTDSSNHPDNKSKNRYINILAYDHSRVKLSQNSDKEGKTGDYINANYVDGYNQSKAYIAAQGPLKGSLEDFWRMIWEQNVGVIVMITNLVEKGRRKCDQYWPLENQEDYGCFLVTLKSTKTLAYYTQRTFTLRNVNVKKGSQKGRSQERTVLHFHYTQWPDMGVPEYTLPLLSFVRASSQARTNDMGPVVVHCSAGVGRTGTYIVIDSMLKQIKEESTVNIMGFLKHIRTQRNYLVQTEEQYVFIHDALVEAIRSKETLVSSSHIHTYVSDLLTPGPTGKTRLEKQFKQFTDLSFCSLERSRVSLSAGPGESSDYINASYLMGYHQSQEFIVTQNPLPNTTQDFWRMIWDHNAQIIVSLPDTQSSREGECVYWPTKDQPISCETFTVTFRGEDKLCLSNEESLVVQDFILEALKDDYVLEVRQYQSPCWPNPDSPISNCFELINMIREESSRREGPAIIHDGSGGTSAALLCSLTTLVNQLEEENSVDVYQTARMINLMRPGIFNDIDQYQFLYKAILSLVSTKEDERALHYSENNGTVPANPSESLESLM</sequence>
<dbReference type="FunFam" id="3.90.190.10:FF:000068">
    <property type="entry name" value="receptor-type tyrosine-protein phosphatase zeta"/>
    <property type="match status" value="1"/>
</dbReference>
<keyword evidence="2" id="KW-0378">Hydrolase</keyword>
<dbReference type="PANTHER" id="PTHR19134">
    <property type="entry name" value="RECEPTOR-TYPE TYROSINE-PROTEIN PHOSPHATASE"/>
    <property type="match status" value="1"/>
</dbReference>
<dbReference type="PRINTS" id="PR00700">
    <property type="entry name" value="PRTYPHPHTASE"/>
</dbReference>
<dbReference type="AlphaFoldDB" id="A0A8C1JSV1"/>
<dbReference type="Gene3D" id="3.90.190.10">
    <property type="entry name" value="Protein tyrosine phosphatase superfamily"/>
    <property type="match status" value="2"/>
</dbReference>
<evidence type="ECO:0000256" key="1">
    <source>
        <dbReference type="ARBA" id="ARBA00013064"/>
    </source>
</evidence>
<dbReference type="PROSITE" id="PS50055">
    <property type="entry name" value="TYR_PHOSPHATASE_PTP"/>
    <property type="match status" value="2"/>
</dbReference>
<feature type="domain" description="Tyrosine-protein phosphatase" evidence="3">
    <location>
        <begin position="52"/>
        <end position="300"/>
    </location>
</feature>
<dbReference type="InterPro" id="IPR000242">
    <property type="entry name" value="PTP_cat"/>
</dbReference>
<dbReference type="InterPro" id="IPR029021">
    <property type="entry name" value="Prot-tyrosine_phosphatase-like"/>
</dbReference>
<dbReference type="SUPFAM" id="SSF52799">
    <property type="entry name" value="(Phosphotyrosine protein) phosphatases II"/>
    <property type="match status" value="2"/>
</dbReference>
<dbReference type="InterPro" id="IPR050348">
    <property type="entry name" value="Protein-Tyr_Phosphatase"/>
</dbReference>
<dbReference type="SMART" id="SM00194">
    <property type="entry name" value="PTPc"/>
    <property type="match status" value="2"/>
</dbReference>
<feature type="domain" description="Tyrosine specific protein phosphatases" evidence="4">
    <location>
        <begin position="485"/>
        <end position="559"/>
    </location>
</feature>
<dbReference type="GO" id="GO:0004725">
    <property type="term" value="F:protein tyrosine phosphatase activity"/>
    <property type="evidence" value="ECO:0007669"/>
    <property type="project" value="UniProtKB-EC"/>
</dbReference>
<name>A0A8C1JSV1_CYPCA</name>
<keyword evidence="2" id="KW-0904">Protein phosphatase</keyword>
<dbReference type="PROSITE" id="PS50056">
    <property type="entry name" value="TYR_PHOSPHATASE_2"/>
    <property type="match status" value="2"/>
</dbReference>
<dbReference type="PROSITE" id="PS00383">
    <property type="entry name" value="TYR_PHOSPHATASE_1"/>
    <property type="match status" value="1"/>
</dbReference>
<evidence type="ECO:0000259" key="4">
    <source>
        <dbReference type="PROSITE" id="PS50056"/>
    </source>
</evidence>
<dbReference type="Proteomes" id="UP000694427">
    <property type="component" value="Unplaced"/>
</dbReference>
<dbReference type="Ensembl" id="ENSCCRT00010040841.1">
    <property type="protein sequence ID" value="ENSCCRP00010037206.1"/>
    <property type="gene ID" value="ENSCCRG00010015031.1"/>
</dbReference>
<dbReference type="SMART" id="SM00404">
    <property type="entry name" value="PTPc_motif"/>
    <property type="match status" value="2"/>
</dbReference>
<dbReference type="InterPro" id="IPR016130">
    <property type="entry name" value="Tyr_Pase_AS"/>
</dbReference>
<dbReference type="InterPro" id="IPR003595">
    <property type="entry name" value="Tyr_Pase_cat"/>
</dbReference>
<dbReference type="PANTHER" id="PTHR19134:SF461">
    <property type="entry name" value="RECEPTOR-TYPE TYROSINE-PROTEIN PHOSPHATASE ZETA"/>
    <property type="match status" value="1"/>
</dbReference>
<dbReference type="FunFam" id="3.90.190.10:FF:000013">
    <property type="entry name" value="receptor-type tyrosine-protein phosphatase zeta isoform X1"/>
    <property type="match status" value="1"/>
</dbReference>
<accession>A0A8C1JSV1</accession>
<evidence type="ECO:0000313" key="5">
    <source>
        <dbReference type="Ensembl" id="ENSCCRP00010037206.1"/>
    </source>
</evidence>
<protein>
    <recommendedName>
        <fullName evidence="1">protein-tyrosine-phosphatase</fullName>
        <ecNumber evidence="1">3.1.3.48</ecNumber>
    </recommendedName>
</protein>
<dbReference type="InterPro" id="IPR000387">
    <property type="entry name" value="Tyr_Pase_dom"/>
</dbReference>
<dbReference type="EC" id="3.1.3.48" evidence="1"/>
<evidence type="ECO:0000259" key="3">
    <source>
        <dbReference type="PROSITE" id="PS50055"/>
    </source>
</evidence>
<feature type="domain" description="Tyrosine-protein phosphatase" evidence="3">
    <location>
        <begin position="341"/>
        <end position="568"/>
    </location>
</feature>
<reference evidence="5" key="1">
    <citation type="submission" date="2025-08" db="UniProtKB">
        <authorList>
            <consortium name="Ensembl"/>
        </authorList>
    </citation>
    <scope>IDENTIFICATION</scope>
</reference>
<evidence type="ECO:0000313" key="6">
    <source>
        <dbReference type="Proteomes" id="UP000694427"/>
    </source>
</evidence>